<feature type="transmembrane region" description="Helical" evidence="1">
    <location>
        <begin position="20"/>
        <end position="40"/>
    </location>
</feature>
<evidence type="ECO:0008006" key="4">
    <source>
        <dbReference type="Google" id="ProtNLM"/>
    </source>
</evidence>
<accession>A0ABV8QC23</accession>
<reference evidence="3" key="1">
    <citation type="journal article" date="2019" name="Int. J. Syst. Evol. Microbiol.">
        <title>The Global Catalogue of Microorganisms (GCM) 10K type strain sequencing project: providing services to taxonomists for standard genome sequencing and annotation.</title>
        <authorList>
            <consortium name="The Broad Institute Genomics Platform"/>
            <consortium name="The Broad Institute Genome Sequencing Center for Infectious Disease"/>
            <person name="Wu L."/>
            <person name="Ma J."/>
        </authorList>
    </citation>
    <scope>NUCLEOTIDE SEQUENCE [LARGE SCALE GENOMIC DNA]</scope>
    <source>
        <strain evidence="3">CGMCC 1.10363</strain>
    </source>
</reference>
<dbReference type="EMBL" id="JBHSCN010000023">
    <property type="protein sequence ID" value="MFC4245248.1"/>
    <property type="molecule type" value="Genomic_DNA"/>
</dbReference>
<keyword evidence="3" id="KW-1185">Reference proteome</keyword>
<gene>
    <name evidence="2" type="ORF">ACFOYW_17905</name>
</gene>
<comment type="caution">
    <text evidence="2">The sequence shown here is derived from an EMBL/GenBank/DDBJ whole genome shotgun (WGS) entry which is preliminary data.</text>
</comment>
<dbReference type="Proteomes" id="UP001595900">
    <property type="component" value="Unassembled WGS sequence"/>
</dbReference>
<name>A0ABV8QC23_9MICO</name>
<keyword evidence="1" id="KW-0812">Transmembrane</keyword>
<proteinExistence type="predicted"/>
<evidence type="ECO:0000313" key="3">
    <source>
        <dbReference type="Proteomes" id="UP001595900"/>
    </source>
</evidence>
<keyword evidence="1" id="KW-0472">Membrane</keyword>
<organism evidence="2 3">
    <name type="scientific">Gryllotalpicola reticulitermitis</name>
    <dbReference type="NCBI Taxonomy" id="1184153"/>
    <lineage>
        <taxon>Bacteria</taxon>
        <taxon>Bacillati</taxon>
        <taxon>Actinomycetota</taxon>
        <taxon>Actinomycetes</taxon>
        <taxon>Micrococcales</taxon>
        <taxon>Microbacteriaceae</taxon>
        <taxon>Gryllotalpicola</taxon>
    </lineage>
</organism>
<dbReference type="RefSeq" id="WP_390232247.1">
    <property type="nucleotide sequence ID" value="NZ_JBHSCN010000023.1"/>
</dbReference>
<sequence>MITATPVPRPRPTWREPRFLLGLLLVVVSVVGVAGLVAVSDRSVRAFAARHVLVAGDELTTDDVVPVRVRLGQTGAAYLMSAPRSGAVVTRTVARGELIPLSAVGEASAQTETSVVVALGGALPGAVDAGATVDVWAAAPSAQNGGSLRFDAPSVRVSAATVVRVLRDSGLGAGDAVSVELRVPNDSAAELIEAVTNDFAITLVPHRLSVGE</sequence>
<evidence type="ECO:0000256" key="1">
    <source>
        <dbReference type="SAM" id="Phobius"/>
    </source>
</evidence>
<protein>
    <recommendedName>
        <fullName evidence="4">SAF domain-containing protein</fullName>
    </recommendedName>
</protein>
<keyword evidence="1" id="KW-1133">Transmembrane helix</keyword>
<evidence type="ECO:0000313" key="2">
    <source>
        <dbReference type="EMBL" id="MFC4245248.1"/>
    </source>
</evidence>